<dbReference type="Gene3D" id="3.90.920.10">
    <property type="entry name" value="DNA primase, PRIM domain"/>
    <property type="match status" value="1"/>
</dbReference>
<dbReference type="Gene3D" id="3.30.470.30">
    <property type="entry name" value="DNA ligase/mRNA capping enzyme"/>
    <property type="match status" value="1"/>
</dbReference>
<dbReference type="SUPFAM" id="SSF56091">
    <property type="entry name" value="DNA ligase/mRNA capping enzyme, catalytic domain"/>
    <property type="match status" value="1"/>
</dbReference>
<dbReference type="InterPro" id="IPR012340">
    <property type="entry name" value="NA-bd_OB-fold"/>
</dbReference>
<keyword evidence="15" id="KW-0233">DNA recombination</keyword>
<dbReference type="InterPro" id="IPR012310">
    <property type="entry name" value="DNA_ligase_ATP-dep_cent"/>
</dbReference>
<evidence type="ECO:0000256" key="5">
    <source>
        <dbReference type="ARBA" id="ARBA00022695"/>
    </source>
</evidence>
<reference evidence="23 24" key="1">
    <citation type="journal article" date="2010" name="Stand. Genomic Sci.">
        <title>Complete genome sequence of Haliangium ochraceum type strain (SMP-2).</title>
        <authorList>
            <consortium name="US DOE Joint Genome Institute (JGI-PGF)"/>
            <person name="Ivanova N."/>
            <person name="Daum C."/>
            <person name="Lang E."/>
            <person name="Abt B."/>
            <person name="Kopitz M."/>
            <person name="Saunders E."/>
            <person name="Lapidus A."/>
            <person name="Lucas S."/>
            <person name="Glavina Del Rio T."/>
            <person name="Nolan M."/>
            <person name="Tice H."/>
            <person name="Copeland A."/>
            <person name="Cheng J.F."/>
            <person name="Chen F."/>
            <person name="Bruce D."/>
            <person name="Goodwin L."/>
            <person name="Pitluck S."/>
            <person name="Mavromatis K."/>
            <person name="Pati A."/>
            <person name="Mikhailova N."/>
            <person name="Chen A."/>
            <person name="Palaniappan K."/>
            <person name="Land M."/>
            <person name="Hauser L."/>
            <person name="Chang Y.J."/>
            <person name="Jeffries C.D."/>
            <person name="Detter J.C."/>
            <person name="Brettin T."/>
            <person name="Rohde M."/>
            <person name="Goker M."/>
            <person name="Bristow J."/>
            <person name="Markowitz V."/>
            <person name="Eisen J.A."/>
            <person name="Hugenholtz P."/>
            <person name="Kyrpides N.C."/>
            <person name="Klenk H.P."/>
        </authorList>
    </citation>
    <scope>NUCLEOTIDE SEQUENCE [LARGE SCALE GENOMIC DNA]</scope>
    <source>
        <strain evidence="24">DSM 14365 / CIP 107738 / JCM 11303 / AJ 13395 / SMP-2</strain>
    </source>
</reference>
<evidence type="ECO:0000313" key="23">
    <source>
        <dbReference type="EMBL" id="ACY15832.1"/>
    </source>
</evidence>
<evidence type="ECO:0000256" key="18">
    <source>
        <dbReference type="ARBA" id="ARBA00023268"/>
    </source>
</evidence>
<dbReference type="NCBIfam" id="TIGR02778">
    <property type="entry name" value="ligD_pol"/>
    <property type="match status" value="1"/>
</dbReference>
<dbReference type="EC" id="6.5.1.1" evidence="2"/>
<dbReference type="NCBIfam" id="TIGR02779">
    <property type="entry name" value="NHEJ_ligase_lig"/>
    <property type="match status" value="1"/>
</dbReference>
<dbReference type="Pfam" id="PF04679">
    <property type="entry name" value="DNA_ligase_A_C"/>
    <property type="match status" value="1"/>
</dbReference>
<evidence type="ECO:0000256" key="8">
    <source>
        <dbReference type="ARBA" id="ARBA00022741"/>
    </source>
</evidence>
<dbReference type="GO" id="GO:0006281">
    <property type="term" value="P:DNA repair"/>
    <property type="evidence" value="ECO:0007669"/>
    <property type="project" value="UniProtKB-KW"/>
</dbReference>
<comment type="cofactor">
    <cofactor evidence="1">
        <name>Mn(2+)</name>
        <dbReference type="ChEBI" id="CHEBI:29035"/>
    </cofactor>
</comment>
<dbReference type="RefSeq" id="WP_012828432.1">
    <property type="nucleotide sequence ID" value="NC_013440.1"/>
</dbReference>
<dbReference type="InterPro" id="IPR014143">
    <property type="entry name" value="NHEJ_ligase_prk"/>
</dbReference>
<dbReference type="Gene3D" id="2.40.50.140">
    <property type="entry name" value="Nucleic acid-binding proteins"/>
    <property type="match status" value="1"/>
</dbReference>
<evidence type="ECO:0000256" key="3">
    <source>
        <dbReference type="ARBA" id="ARBA00022598"/>
    </source>
</evidence>
<feature type="region of interest" description="Disordered" evidence="21">
    <location>
        <begin position="550"/>
        <end position="604"/>
    </location>
</feature>
<dbReference type="Gene3D" id="3.30.1490.70">
    <property type="match status" value="1"/>
</dbReference>
<evidence type="ECO:0000256" key="16">
    <source>
        <dbReference type="ARBA" id="ARBA00023204"/>
    </source>
</evidence>
<evidence type="ECO:0000256" key="21">
    <source>
        <dbReference type="SAM" id="MobiDB-lite"/>
    </source>
</evidence>
<organism evidence="23 24">
    <name type="scientific">Haliangium ochraceum (strain DSM 14365 / JCM 11303 / SMP-2)</name>
    <dbReference type="NCBI Taxonomy" id="502025"/>
    <lineage>
        <taxon>Bacteria</taxon>
        <taxon>Pseudomonadati</taxon>
        <taxon>Myxococcota</taxon>
        <taxon>Polyangia</taxon>
        <taxon>Haliangiales</taxon>
        <taxon>Kofleriaceae</taxon>
        <taxon>Haliangium</taxon>
    </lineage>
</organism>
<accession>D0LUZ1</accession>
<keyword evidence="8" id="KW-0547">Nucleotide-binding</keyword>
<keyword evidence="6" id="KW-0540">Nuclease</keyword>
<dbReference type="InterPro" id="IPR014146">
    <property type="entry name" value="LigD_ligase_dom"/>
</dbReference>
<dbReference type="CDD" id="cd07971">
    <property type="entry name" value="OBF_DNA_ligase_LigD"/>
    <property type="match status" value="1"/>
</dbReference>
<keyword evidence="3 23" id="KW-0436">Ligase</keyword>
<keyword evidence="9" id="KW-0227">DNA damage</keyword>
<dbReference type="NCBIfam" id="TIGR02777">
    <property type="entry name" value="LigD_PE_dom"/>
    <property type="match status" value="1"/>
</dbReference>
<dbReference type="CDD" id="cd07906">
    <property type="entry name" value="Adenylation_DNA_ligase_LigD_LigC"/>
    <property type="match status" value="1"/>
</dbReference>
<dbReference type="GO" id="GO:0003910">
    <property type="term" value="F:DNA ligase (ATP) activity"/>
    <property type="evidence" value="ECO:0007669"/>
    <property type="project" value="UniProtKB-EC"/>
</dbReference>
<dbReference type="GO" id="GO:0003887">
    <property type="term" value="F:DNA-directed DNA polymerase activity"/>
    <property type="evidence" value="ECO:0007669"/>
    <property type="project" value="UniProtKB-KW"/>
</dbReference>
<evidence type="ECO:0000313" key="24">
    <source>
        <dbReference type="Proteomes" id="UP000001880"/>
    </source>
</evidence>
<name>D0LUZ1_HALO1</name>
<dbReference type="InterPro" id="IPR014144">
    <property type="entry name" value="LigD_PE_domain"/>
</dbReference>
<keyword evidence="14" id="KW-0238">DNA-binding</keyword>
<dbReference type="OrthoDB" id="9802472at2"/>
<keyword evidence="17" id="KW-0464">Manganese</keyword>
<dbReference type="eggNOG" id="COG1793">
    <property type="taxonomic scope" value="Bacteria"/>
</dbReference>
<evidence type="ECO:0000256" key="10">
    <source>
        <dbReference type="ARBA" id="ARBA00022801"/>
    </source>
</evidence>
<dbReference type="GO" id="GO:0006310">
    <property type="term" value="P:DNA recombination"/>
    <property type="evidence" value="ECO:0007669"/>
    <property type="project" value="UniProtKB-KW"/>
</dbReference>
<feature type="domain" description="ATP-dependent DNA ligase family profile" evidence="22">
    <location>
        <begin position="330"/>
        <end position="416"/>
    </location>
</feature>
<dbReference type="Pfam" id="PF21686">
    <property type="entry name" value="LigD_Prim-Pol"/>
    <property type="match status" value="1"/>
</dbReference>
<feature type="compositionally biased region" description="Acidic residues" evidence="21">
    <location>
        <begin position="554"/>
        <end position="563"/>
    </location>
</feature>
<dbReference type="InterPro" id="IPR052171">
    <property type="entry name" value="NHEJ_LigD"/>
</dbReference>
<dbReference type="InterPro" id="IPR012309">
    <property type="entry name" value="DNA_ligase_ATP-dep_C"/>
</dbReference>
<dbReference type="GO" id="GO:0005524">
    <property type="term" value="F:ATP binding"/>
    <property type="evidence" value="ECO:0007669"/>
    <property type="project" value="UniProtKB-KW"/>
</dbReference>
<dbReference type="PANTHER" id="PTHR42705:SF2">
    <property type="entry name" value="BIFUNCTIONAL NON-HOMOLOGOUS END JOINING PROTEIN LIGD"/>
    <property type="match status" value="1"/>
</dbReference>
<dbReference type="PANTHER" id="PTHR42705">
    <property type="entry name" value="BIFUNCTIONAL NON-HOMOLOGOUS END JOINING PROTEIN LIGD"/>
    <property type="match status" value="1"/>
</dbReference>
<dbReference type="GO" id="GO:0004527">
    <property type="term" value="F:exonuclease activity"/>
    <property type="evidence" value="ECO:0007669"/>
    <property type="project" value="UniProtKB-KW"/>
</dbReference>
<proteinExistence type="predicted"/>
<dbReference type="NCBIfam" id="TIGR02776">
    <property type="entry name" value="NHEJ_ligase_prk"/>
    <property type="match status" value="1"/>
</dbReference>
<evidence type="ECO:0000256" key="15">
    <source>
        <dbReference type="ARBA" id="ARBA00023172"/>
    </source>
</evidence>
<keyword evidence="18" id="KW-0511">Multifunctional enzyme</keyword>
<dbReference type="KEGG" id="hoh:Hoch_3330"/>
<feature type="region of interest" description="Disordered" evidence="21">
    <location>
        <begin position="1"/>
        <end position="30"/>
    </location>
</feature>
<evidence type="ECO:0000256" key="13">
    <source>
        <dbReference type="ARBA" id="ARBA00022932"/>
    </source>
</evidence>
<keyword evidence="16" id="KW-0234">DNA repair</keyword>
<keyword evidence="13" id="KW-0239">DNA-directed DNA polymerase</keyword>
<evidence type="ECO:0000256" key="4">
    <source>
        <dbReference type="ARBA" id="ARBA00022679"/>
    </source>
</evidence>
<evidence type="ECO:0000256" key="9">
    <source>
        <dbReference type="ARBA" id="ARBA00022763"/>
    </source>
</evidence>
<evidence type="ECO:0000256" key="12">
    <source>
        <dbReference type="ARBA" id="ARBA00022840"/>
    </source>
</evidence>
<evidence type="ECO:0000256" key="11">
    <source>
        <dbReference type="ARBA" id="ARBA00022839"/>
    </source>
</evidence>
<keyword evidence="12" id="KW-0067">ATP-binding</keyword>
<dbReference type="SUPFAM" id="SSF50249">
    <property type="entry name" value="Nucleic acid-binding proteins"/>
    <property type="match status" value="1"/>
</dbReference>
<evidence type="ECO:0000256" key="2">
    <source>
        <dbReference type="ARBA" id="ARBA00012727"/>
    </source>
</evidence>
<comment type="catalytic activity">
    <reaction evidence="20">
        <text>ATP + (deoxyribonucleotide)n-3'-hydroxyl + 5'-phospho-(deoxyribonucleotide)m = (deoxyribonucleotide)n+m + AMP + diphosphate.</text>
        <dbReference type="EC" id="6.5.1.1"/>
    </reaction>
</comment>
<dbReference type="AlphaFoldDB" id="D0LUZ1"/>
<keyword evidence="7" id="KW-0479">Metal-binding</keyword>
<dbReference type="EMBL" id="CP001804">
    <property type="protein sequence ID" value="ACY15832.1"/>
    <property type="molecule type" value="Genomic_DNA"/>
</dbReference>
<dbReference type="CDD" id="cd04861">
    <property type="entry name" value="LigD_Pol_like"/>
    <property type="match status" value="1"/>
</dbReference>
<evidence type="ECO:0000256" key="1">
    <source>
        <dbReference type="ARBA" id="ARBA00001936"/>
    </source>
</evidence>
<dbReference type="Proteomes" id="UP000001880">
    <property type="component" value="Chromosome"/>
</dbReference>
<keyword evidence="24" id="KW-1185">Reference proteome</keyword>
<dbReference type="InterPro" id="IPR014145">
    <property type="entry name" value="LigD_pol_dom"/>
</dbReference>
<dbReference type="HOGENOM" id="CLU_008325_0_2_7"/>
<sequence length="896" mass="97115">MSGKRHGGRGLETYRAKRDPAATPEPFGGRVGGPEWRAAAGRAAPFVVHKHAARRLHYDLRLAMDGVLLSWAVPRGPSLSSSDRRLAVQVEDHPLDYAWFEGVIPAGEYGAGASIVWDAGSWLPSADPRRGLEDGALEFELFGYKLRGGFRLVRTGKRGQGAGKEWLLLKRRDGFADDDAVLVESSVLSGLTVEELGAGPTRAQQAAAALDALAAPARRLRVDQVAPMLCELADGPFSDPDWVYELKYDGYRMLAGIADGEVSLRLRSGRDATALFPEIVRALRRWPLADAVLDGEVVALDEAGRPVFQRLQPRNRPAGADEIERAAALAPVSYAVFDLLACEGRDLRALPLLARKQVLAPLVPARGPVRYADHVEAQGEAFFDQVVAHGLEGVVAKRASSSYQGRRSDEWRKIRQIRHGRFVIVGTTSPRGGRAGFGSLHLAAWDHGWVYVGRVGTGFDARALREIAARLEALPRWRPSFPAPSSPGRRDRWLAPTLVCEVGYQDVSDDGRLRLPRFVGLCPEVAPEDCPPPRSARALADARASGFATATADADADADAEDTDAVRQAAENPAGAREPAASGADQDGIDDRAPRGQVSNPDKLYFPAGAGRRAHSKGALVAYYRAVAPWMLPYLRDRPLALVRFPEGIEGPSFFQKDAPAWVPAWLRTETLWSPQAQRTLRYIICDSEDALAFVANLGAIAVHTWSARIGALGRPDWAILDLDPKGAPFVHVVEIARALRALCRALDLACFVKTSGATGLHVLIPLGGSCTHEQARTLAQLLAQLVCAEHPAIATTARPLAARGGRVYIDCVQNGQGRLLVAPLSVRARPGAPVSMPLRWRELSPKLDPARFTIDKAVARLRRMDPEPFAGLLDTRPDLARALALLEERLGLSRG</sequence>
<evidence type="ECO:0000256" key="17">
    <source>
        <dbReference type="ARBA" id="ARBA00023211"/>
    </source>
</evidence>
<keyword evidence="10" id="KW-0378">Hydrolase</keyword>
<gene>
    <name evidence="23" type="ordered locus">Hoch_3330</name>
</gene>
<evidence type="ECO:0000259" key="22">
    <source>
        <dbReference type="PROSITE" id="PS50160"/>
    </source>
</evidence>
<evidence type="ECO:0000256" key="20">
    <source>
        <dbReference type="ARBA" id="ARBA00034003"/>
    </source>
</evidence>
<dbReference type="Pfam" id="PF13298">
    <property type="entry name" value="LigD_N"/>
    <property type="match status" value="1"/>
</dbReference>
<dbReference type="PROSITE" id="PS50160">
    <property type="entry name" value="DNA_LIGASE_A3"/>
    <property type="match status" value="1"/>
</dbReference>
<keyword evidence="4" id="KW-0808">Transferase</keyword>
<dbReference type="STRING" id="502025.Hoch_3330"/>
<protein>
    <recommendedName>
        <fullName evidence="2">DNA ligase (ATP)</fullName>
        <ecNumber evidence="2">6.5.1.1</ecNumber>
    </recommendedName>
    <alternativeName>
        <fullName evidence="19">NHEJ DNA polymerase</fullName>
    </alternativeName>
</protein>
<dbReference type="GO" id="GO:0046872">
    <property type="term" value="F:metal ion binding"/>
    <property type="evidence" value="ECO:0007669"/>
    <property type="project" value="UniProtKB-KW"/>
</dbReference>
<evidence type="ECO:0000256" key="6">
    <source>
        <dbReference type="ARBA" id="ARBA00022722"/>
    </source>
</evidence>
<dbReference type="GO" id="GO:0003677">
    <property type="term" value="F:DNA binding"/>
    <property type="evidence" value="ECO:0007669"/>
    <property type="project" value="UniProtKB-KW"/>
</dbReference>
<dbReference type="Pfam" id="PF01068">
    <property type="entry name" value="DNA_ligase_A_M"/>
    <property type="match status" value="1"/>
</dbReference>
<keyword evidence="5" id="KW-0548">Nucleotidyltransferase</keyword>
<dbReference type="eggNOG" id="COG3285">
    <property type="taxonomic scope" value="Bacteria"/>
</dbReference>
<evidence type="ECO:0000256" key="14">
    <source>
        <dbReference type="ARBA" id="ARBA00023125"/>
    </source>
</evidence>
<evidence type="ECO:0000256" key="7">
    <source>
        <dbReference type="ARBA" id="ARBA00022723"/>
    </source>
</evidence>
<keyword evidence="11" id="KW-0269">Exonuclease</keyword>
<evidence type="ECO:0000256" key="19">
    <source>
        <dbReference type="ARBA" id="ARBA00029943"/>
    </source>
</evidence>